<dbReference type="Pfam" id="PF17653">
    <property type="entry name" value="DUF5522"/>
    <property type="match status" value="1"/>
</dbReference>
<gene>
    <name evidence="1" type="ORF">GCM10022393_37750</name>
</gene>
<dbReference type="EMBL" id="BAABCW010000022">
    <property type="protein sequence ID" value="GAA3519976.1"/>
    <property type="molecule type" value="Genomic_DNA"/>
</dbReference>
<evidence type="ECO:0000313" key="1">
    <source>
        <dbReference type="EMBL" id="GAA3519976.1"/>
    </source>
</evidence>
<sequence>MLTTTGISWQDSTFVIMNNQKKASKPEEGDYYLTPEGYKCFTKQYHLKRGYCCESGCRHCPYGYDKKTNTYT</sequence>
<dbReference type="InterPro" id="IPR040807">
    <property type="entry name" value="DUF5522"/>
</dbReference>
<accession>A0ABP6UVU1</accession>
<organism evidence="1 2">
    <name type="scientific">Aquimarina addita</name>
    <dbReference type="NCBI Taxonomy" id="870485"/>
    <lineage>
        <taxon>Bacteria</taxon>
        <taxon>Pseudomonadati</taxon>
        <taxon>Bacteroidota</taxon>
        <taxon>Flavobacteriia</taxon>
        <taxon>Flavobacteriales</taxon>
        <taxon>Flavobacteriaceae</taxon>
        <taxon>Aquimarina</taxon>
    </lineage>
</organism>
<dbReference type="Proteomes" id="UP001500459">
    <property type="component" value="Unassembled WGS sequence"/>
</dbReference>
<reference evidence="2" key="1">
    <citation type="journal article" date="2019" name="Int. J. Syst. Evol. Microbiol.">
        <title>The Global Catalogue of Microorganisms (GCM) 10K type strain sequencing project: providing services to taxonomists for standard genome sequencing and annotation.</title>
        <authorList>
            <consortium name="The Broad Institute Genomics Platform"/>
            <consortium name="The Broad Institute Genome Sequencing Center for Infectious Disease"/>
            <person name="Wu L."/>
            <person name="Ma J."/>
        </authorList>
    </citation>
    <scope>NUCLEOTIDE SEQUENCE [LARGE SCALE GENOMIC DNA]</scope>
    <source>
        <strain evidence="2">JCM 17106</strain>
    </source>
</reference>
<protein>
    <submittedName>
        <fullName evidence="1">Uncharacterized protein</fullName>
    </submittedName>
</protein>
<keyword evidence="2" id="KW-1185">Reference proteome</keyword>
<evidence type="ECO:0000313" key="2">
    <source>
        <dbReference type="Proteomes" id="UP001500459"/>
    </source>
</evidence>
<name>A0ABP6UVU1_9FLAO</name>
<proteinExistence type="predicted"/>
<comment type="caution">
    <text evidence="1">The sequence shown here is derived from an EMBL/GenBank/DDBJ whole genome shotgun (WGS) entry which is preliminary data.</text>
</comment>